<proteinExistence type="predicted"/>
<feature type="compositionally biased region" description="Pro residues" evidence="1">
    <location>
        <begin position="346"/>
        <end position="356"/>
    </location>
</feature>
<dbReference type="InterPro" id="IPR003124">
    <property type="entry name" value="WH2_dom"/>
</dbReference>
<evidence type="ECO:0000259" key="2">
    <source>
        <dbReference type="PROSITE" id="PS51082"/>
    </source>
</evidence>
<keyword evidence="4" id="KW-1185">Reference proteome</keyword>
<dbReference type="EMBL" id="JAGKHQ010000011">
    <property type="protein sequence ID" value="KAG7505000.1"/>
    <property type="molecule type" value="Genomic_DNA"/>
</dbReference>
<feature type="compositionally biased region" description="Pro residues" evidence="1">
    <location>
        <begin position="262"/>
        <end position="280"/>
    </location>
</feature>
<dbReference type="Proteomes" id="UP000693946">
    <property type="component" value="Linkage Group LG19"/>
</dbReference>
<evidence type="ECO:0000313" key="4">
    <source>
        <dbReference type="Proteomes" id="UP000693946"/>
    </source>
</evidence>
<dbReference type="PANTHER" id="PTHR45691:SF6">
    <property type="entry name" value="PROTEIN DIAPHANOUS"/>
    <property type="match status" value="1"/>
</dbReference>
<evidence type="ECO:0000256" key="1">
    <source>
        <dbReference type="SAM" id="MobiDB-lite"/>
    </source>
</evidence>
<dbReference type="Pfam" id="PF02205">
    <property type="entry name" value="WH2"/>
    <property type="match status" value="1"/>
</dbReference>
<comment type="caution">
    <text evidence="3">The sequence shown here is derived from an EMBL/GenBank/DDBJ whole genome shotgun (WGS) entry which is preliminary data.</text>
</comment>
<sequence length="411" mass="43386">MHKSNTIKIHHKQKTACFVNGAHTHSCAKCQNEKVRGKTVTLFRVVVWGPPPPSTFSQANNSPPQLTREEVKGRGALLSDICKGTELRKVSVVNDRSAPLLDSKTQTPKSQTPTTEHPYIRLFQYLHQQQSQPKQQGAPSEEQHNTTSLEKPKRDGVATVGGGTVGGVPKLQPFPDVPPGRPPSTRAPAPRPPRHHHDNTNDSSPQASSPLETSHSQRALLLSPSPSTGTRHASSAPPPPFCRRGNAPSPPTSASSYREKPLPPTPNSTPPLPSKPPPSPGNNRRPPISGANPAPSTLAPPPQHYHITNGLTGSGGEAAPELPHRHNSLSNKRPAPSPGGHTPTRGPAPPPPPASPTPSQQGANRPPPAVRETAGRGAAPPGLSSTSRAGTREAPPPPPPPYRIHGSPSLL</sequence>
<dbReference type="AlphaFoldDB" id="A0AAV6RIJ9"/>
<dbReference type="InterPro" id="IPR051412">
    <property type="entry name" value="Formin_Homology_Diaphanous_sf"/>
</dbReference>
<evidence type="ECO:0000313" key="3">
    <source>
        <dbReference type="EMBL" id="KAG7505000.1"/>
    </source>
</evidence>
<feature type="compositionally biased region" description="Polar residues" evidence="1">
    <location>
        <begin position="224"/>
        <end position="233"/>
    </location>
</feature>
<dbReference type="PROSITE" id="PS51082">
    <property type="entry name" value="WH2"/>
    <property type="match status" value="1"/>
</dbReference>
<organism evidence="3 4">
    <name type="scientific">Solea senegalensis</name>
    <name type="common">Senegalese sole</name>
    <dbReference type="NCBI Taxonomy" id="28829"/>
    <lineage>
        <taxon>Eukaryota</taxon>
        <taxon>Metazoa</taxon>
        <taxon>Chordata</taxon>
        <taxon>Craniata</taxon>
        <taxon>Vertebrata</taxon>
        <taxon>Euteleostomi</taxon>
        <taxon>Actinopterygii</taxon>
        <taxon>Neopterygii</taxon>
        <taxon>Teleostei</taxon>
        <taxon>Neoteleostei</taxon>
        <taxon>Acanthomorphata</taxon>
        <taxon>Carangaria</taxon>
        <taxon>Pleuronectiformes</taxon>
        <taxon>Pleuronectoidei</taxon>
        <taxon>Soleidae</taxon>
        <taxon>Solea</taxon>
    </lineage>
</organism>
<accession>A0AAV6RIJ9</accession>
<feature type="compositionally biased region" description="Polar residues" evidence="1">
    <location>
        <begin position="201"/>
        <end position="217"/>
    </location>
</feature>
<reference evidence="3 4" key="1">
    <citation type="journal article" date="2021" name="Sci. Rep.">
        <title>Chromosome anchoring in Senegalese sole (Solea senegalensis) reveals sex-associated markers and genome rearrangements in flatfish.</title>
        <authorList>
            <person name="Guerrero-Cozar I."/>
            <person name="Gomez-Garrido J."/>
            <person name="Berbel C."/>
            <person name="Martinez-Blanch J.F."/>
            <person name="Alioto T."/>
            <person name="Claros M.G."/>
            <person name="Gagnaire P.A."/>
            <person name="Manchado M."/>
        </authorList>
    </citation>
    <scope>NUCLEOTIDE SEQUENCE [LARGE SCALE GENOMIC DNA]</scope>
    <source>
        <strain evidence="3">Sse05_10M</strain>
    </source>
</reference>
<dbReference type="SMART" id="SM00246">
    <property type="entry name" value="WH2"/>
    <property type="match status" value="1"/>
</dbReference>
<gene>
    <name evidence="3" type="ORF">JOB18_021079</name>
</gene>
<feature type="region of interest" description="Disordered" evidence="1">
    <location>
        <begin position="128"/>
        <end position="411"/>
    </location>
</feature>
<dbReference type="GO" id="GO:0003779">
    <property type="term" value="F:actin binding"/>
    <property type="evidence" value="ECO:0007669"/>
    <property type="project" value="InterPro"/>
</dbReference>
<dbReference type="PANTHER" id="PTHR45691">
    <property type="entry name" value="PROTEIN DIAPHANOUS"/>
    <property type="match status" value="1"/>
</dbReference>
<feature type="domain" description="WH2" evidence="2">
    <location>
        <begin position="73"/>
        <end position="90"/>
    </location>
</feature>
<dbReference type="GO" id="GO:0005884">
    <property type="term" value="C:actin filament"/>
    <property type="evidence" value="ECO:0007669"/>
    <property type="project" value="TreeGrafter"/>
</dbReference>
<dbReference type="GO" id="GO:0030041">
    <property type="term" value="P:actin filament polymerization"/>
    <property type="evidence" value="ECO:0007669"/>
    <property type="project" value="TreeGrafter"/>
</dbReference>
<protein>
    <submittedName>
        <fullName evidence="3">WAS/WASL-interacting protein family member 2-like isoform X1</fullName>
    </submittedName>
</protein>
<name>A0AAV6RIJ9_SOLSE</name>